<dbReference type="InterPro" id="IPR036188">
    <property type="entry name" value="FAD/NAD-bd_sf"/>
</dbReference>
<dbReference type="GO" id="GO:0016491">
    <property type="term" value="F:oxidoreductase activity"/>
    <property type="evidence" value="ECO:0007669"/>
    <property type="project" value="InterPro"/>
</dbReference>
<dbReference type="PANTHER" id="PTHR10742:SF410">
    <property type="entry name" value="LYSINE-SPECIFIC HISTONE DEMETHYLASE 2"/>
    <property type="match status" value="1"/>
</dbReference>
<dbReference type="PROSITE" id="PS51318">
    <property type="entry name" value="TAT"/>
    <property type="match status" value="1"/>
</dbReference>
<evidence type="ECO:0000259" key="1">
    <source>
        <dbReference type="Pfam" id="PF01593"/>
    </source>
</evidence>
<dbReference type="EMBL" id="FNJB01000015">
    <property type="protein sequence ID" value="SDP82089.1"/>
    <property type="molecule type" value="Genomic_DNA"/>
</dbReference>
<dbReference type="Gene3D" id="3.50.50.60">
    <property type="entry name" value="FAD/NAD(P)-binding domain"/>
    <property type="match status" value="1"/>
</dbReference>
<dbReference type="AlphaFoldDB" id="A0A1H0VU35"/>
<dbReference type="InterPro" id="IPR006311">
    <property type="entry name" value="TAT_signal"/>
</dbReference>
<organism evidence="2 3">
    <name type="scientific">Actinokineospora alba</name>
    <dbReference type="NCBI Taxonomy" id="504798"/>
    <lineage>
        <taxon>Bacteria</taxon>
        <taxon>Bacillati</taxon>
        <taxon>Actinomycetota</taxon>
        <taxon>Actinomycetes</taxon>
        <taxon>Pseudonocardiales</taxon>
        <taxon>Pseudonocardiaceae</taxon>
        <taxon>Actinokineospora</taxon>
    </lineage>
</organism>
<keyword evidence="3" id="KW-1185">Reference proteome</keyword>
<evidence type="ECO:0000313" key="3">
    <source>
        <dbReference type="Proteomes" id="UP000199651"/>
    </source>
</evidence>
<dbReference type="Gene3D" id="1.20.1440.240">
    <property type="match status" value="1"/>
</dbReference>
<dbReference type="RefSeq" id="WP_091383305.1">
    <property type="nucleotide sequence ID" value="NZ_FNDV01000004.1"/>
</dbReference>
<dbReference type="Pfam" id="PF01593">
    <property type="entry name" value="Amino_oxidase"/>
    <property type="match status" value="1"/>
</dbReference>
<accession>A0A1H0VU35</accession>
<dbReference type="Proteomes" id="UP000199651">
    <property type="component" value="Unassembled WGS sequence"/>
</dbReference>
<sequence length="529" mass="57316">MSAEVTRRHLLRSLGAAGGAGVMFEAMRALGVAGTAEAETANYQAPKRGDFITTGRVAPRVVILGAGVAGLATAYELGKAGYQCTILEAKGRVGGRNWTVREGTAETDLDGHSQYSRFAPGQYFNAGPARIAQSHVTLDYCRELGVPVEAFVNQNANAYVYNQNMPAPTRFRTAKADMYGYVSELLSKALDQGALDQRVSAVDKDRLLTFLSDWGAVGPKADGYAYRGTDRRGYVVPPGAGEEAGTPLGAPDAISDVLARQVGRNFSFEFGYDQAMMMMQPVGGMDAIPRALVDAVGAGNLRLGAKVTRVADRATGVDVVFSDRYGVEYLIQAEFCVSTLPPHVMARVPTNLDPRVGAALRYPVALPVGKLGLEQRRRWWETDLRIYGGITATDLDIVQIWYPSSGFHTQRGVLLGYYNVGPDALTYSALTPAQRIDRALTQGERVHGPTYRAEYASGFSVAWHRTPHLEAGWVEWPSRTSGEYALLNSPAGHVYFAGDWLTYEIAWQAGAFASARRAVTAIHQRVMAS</sequence>
<dbReference type="InterPro" id="IPR002937">
    <property type="entry name" value="Amino_oxidase"/>
</dbReference>
<dbReference type="OrthoDB" id="337830at2"/>
<dbReference type="SUPFAM" id="SSF51905">
    <property type="entry name" value="FAD/NAD(P)-binding domain"/>
    <property type="match status" value="1"/>
</dbReference>
<gene>
    <name evidence="2" type="ORF">SAMN05192558_115134</name>
</gene>
<dbReference type="SUPFAM" id="SSF54373">
    <property type="entry name" value="FAD-linked reductases, C-terminal domain"/>
    <property type="match status" value="1"/>
</dbReference>
<dbReference type="InterPro" id="IPR050281">
    <property type="entry name" value="Flavin_monoamine_oxidase"/>
</dbReference>
<evidence type="ECO:0000313" key="2">
    <source>
        <dbReference type="EMBL" id="SDP82089.1"/>
    </source>
</evidence>
<dbReference type="PANTHER" id="PTHR10742">
    <property type="entry name" value="FLAVIN MONOAMINE OXIDASE"/>
    <property type="match status" value="1"/>
</dbReference>
<reference evidence="3" key="1">
    <citation type="submission" date="2016-10" db="EMBL/GenBank/DDBJ databases">
        <authorList>
            <person name="Varghese N."/>
            <person name="Submissions S."/>
        </authorList>
    </citation>
    <scope>NUCLEOTIDE SEQUENCE [LARGE SCALE GENOMIC DNA]</scope>
    <source>
        <strain evidence="3">IBRC-M 10655</strain>
    </source>
</reference>
<dbReference type="STRING" id="504798.SAMN05421871_104485"/>
<feature type="domain" description="Amine oxidase" evidence="1">
    <location>
        <begin position="68"/>
        <end position="522"/>
    </location>
</feature>
<name>A0A1H0VU35_9PSEU</name>
<dbReference type="Gene3D" id="3.90.660.10">
    <property type="match status" value="1"/>
</dbReference>
<proteinExistence type="predicted"/>
<protein>
    <submittedName>
        <fullName evidence="2">Monoamine oxidase</fullName>
    </submittedName>
</protein>